<dbReference type="Proteomes" id="UP000023435">
    <property type="component" value="Unassembled WGS sequence"/>
</dbReference>
<sequence length="198" mass="21652">MARSDDSAPTVSALIAQADALARASVLLKREGEKFAAWWGGPGVVTAPDANHRHWLSIDCRFLPEGLGPDSGVLSIYTDEEDGESGFAVHDPQARLPRADAPLEGEPLYAHPSPSLPPPDAFDDGDADDAYLVHWQAHCPMYADDIVAVLGGWHFPWPDGDWEQNRERALLAWTLDESEPWVEVWGGGAAFQVMQRVT</sequence>
<organism evidence="1 2">
    <name type="scientific">Lysobacter capsici AZ78</name>
    <dbReference type="NCBI Taxonomy" id="1444315"/>
    <lineage>
        <taxon>Bacteria</taxon>
        <taxon>Pseudomonadati</taxon>
        <taxon>Pseudomonadota</taxon>
        <taxon>Gammaproteobacteria</taxon>
        <taxon>Lysobacterales</taxon>
        <taxon>Lysobacteraceae</taxon>
        <taxon>Lysobacter</taxon>
    </lineage>
</organism>
<dbReference type="RefSeq" id="WP_152670012.1">
    <property type="nucleotide sequence ID" value="NZ_JAJA02000001.1"/>
</dbReference>
<evidence type="ECO:0000313" key="2">
    <source>
        <dbReference type="Proteomes" id="UP000023435"/>
    </source>
</evidence>
<evidence type="ECO:0000313" key="1">
    <source>
        <dbReference type="EMBL" id="KWS02793.1"/>
    </source>
</evidence>
<protein>
    <submittedName>
        <fullName evidence="1">Uncharacterized protein</fullName>
    </submittedName>
</protein>
<name>A0A125U0I9_9GAMM</name>
<dbReference type="AlphaFoldDB" id="A0A125U0I9"/>
<keyword evidence="2" id="KW-1185">Reference proteome</keyword>
<accession>A0A125U0I9</accession>
<gene>
    <name evidence="1" type="ORF">AZ78_0339</name>
</gene>
<reference evidence="1 2" key="1">
    <citation type="journal article" date="2014" name="Genome Announc.">
        <title>Draft Genome Sequence of Lysobacter capsici AZ78, a Bacterium Antagonistic to Plant-Pathogenic Oomycetes.</title>
        <authorList>
            <person name="Puopolo G."/>
            <person name="Sonego P."/>
            <person name="Engelen K."/>
            <person name="Pertot I."/>
        </authorList>
    </citation>
    <scope>NUCLEOTIDE SEQUENCE [LARGE SCALE GENOMIC DNA]</scope>
    <source>
        <strain evidence="1 2">AZ78</strain>
    </source>
</reference>
<dbReference type="OrthoDB" id="7066037at2"/>
<proteinExistence type="predicted"/>
<comment type="caution">
    <text evidence="1">The sequence shown here is derived from an EMBL/GenBank/DDBJ whole genome shotgun (WGS) entry which is preliminary data.</text>
</comment>
<dbReference type="EMBL" id="JAJA02000001">
    <property type="protein sequence ID" value="KWS02793.1"/>
    <property type="molecule type" value="Genomic_DNA"/>
</dbReference>